<dbReference type="Gene3D" id="2.60.40.1120">
    <property type="entry name" value="Carboxypeptidase-like, regulatory domain"/>
    <property type="match status" value="1"/>
</dbReference>
<dbReference type="GO" id="GO:0004180">
    <property type="term" value="F:carboxypeptidase activity"/>
    <property type="evidence" value="ECO:0007669"/>
    <property type="project" value="UniProtKB-KW"/>
</dbReference>
<evidence type="ECO:0000313" key="2">
    <source>
        <dbReference type="EMBL" id="SKB37723.1"/>
    </source>
</evidence>
<proteinExistence type="predicted"/>
<keyword evidence="3" id="KW-1185">Reference proteome</keyword>
<dbReference type="InterPro" id="IPR008969">
    <property type="entry name" value="CarboxyPept-like_regulatory"/>
</dbReference>
<feature type="signal peptide" evidence="1">
    <location>
        <begin position="1"/>
        <end position="20"/>
    </location>
</feature>
<name>A0A1T5ASZ7_9BACT</name>
<keyword evidence="1" id="KW-0732">Signal</keyword>
<accession>A0A1T5ASZ7</accession>
<dbReference type="Pfam" id="PF13620">
    <property type="entry name" value="CarboxypepD_reg"/>
    <property type="match status" value="1"/>
</dbReference>
<sequence>MNKLLFTFLFCFCCASLIFAQSLKISGRITDAQSKAPLEFANIVLTTADTTFVGGATSNINGDFLVENVVPGDYRLVVSSVGYKTSETVLQGVDEVVNLGSLELEENSVLLDEVTVAASNEKSNSDRKIVFPSDKQKKASSNGIELLKQIALPRLQVNALQRTLSVPGGGEVQLRINGIIATNEEVIALLPEDIIKIEYHDNPGLRYGNAAVVLDYITKRKVSGGNVSVDFTNAVNAVWGEDQLSAKVNHKKSEFSLSYRLATRDFYQMWRENKEKFNFGDGKVINRKEVGQPGHLGMYWQNASMQYNYQPDDKTVMNATFRYFGNEQDHFDYYSDLYFTDRPNDILKLTDKTTASTKRPSLDLYFQKTLPANQLLVVNVVGTYIGSKSGRFYQENQNGSLISDIQNNVDGKKYSIIAESIYEKQMKAGTFSAGLKHSQAFSDNTYTNGKRYVTEMRQADTYAYISFKGKLKNLEYNLGIGGTRAWSFQEGDGDGYETYTFNPRLTLQYNFPSNAYLRLQGSVNNNQPSLSELSAVDQRIDSLQIVRGNPLLQPYTSYQVNLSGEARKGIFTANLWSSYEYRPKAIMDEKFVEGNRIINTFDNQKSWQRLSVETTLKVKPLKDLLQVSATGGVNHYLSDGNTYNHEYTNWFYRGDLSFVYKKVMLAFQIQSNWNWFWGENVYGGENYHLLQAKYNMKNCSIGLGVFNPFSDNYKVVNENWSQHATIKKANYINESSRLVMVQFSWNLSFGRKYASAQKKLQNSDSDSGIVTNSK</sequence>
<reference evidence="3" key="1">
    <citation type="submission" date="2017-02" db="EMBL/GenBank/DDBJ databases">
        <authorList>
            <person name="Varghese N."/>
            <person name="Submissions S."/>
        </authorList>
    </citation>
    <scope>NUCLEOTIDE SEQUENCE [LARGE SCALE GENOMIC DNA]</scope>
    <source>
        <strain evidence="3">DSM 24967</strain>
    </source>
</reference>
<feature type="chain" id="PRO_5012843482" evidence="1">
    <location>
        <begin position="21"/>
        <end position="774"/>
    </location>
</feature>
<evidence type="ECO:0000313" key="3">
    <source>
        <dbReference type="Proteomes" id="UP000190852"/>
    </source>
</evidence>
<keyword evidence="2" id="KW-0378">Hydrolase</keyword>
<evidence type="ECO:0000256" key="1">
    <source>
        <dbReference type="SAM" id="SignalP"/>
    </source>
</evidence>
<dbReference type="RefSeq" id="WP_079682534.1">
    <property type="nucleotide sequence ID" value="NZ_FUYQ01000004.1"/>
</dbReference>
<dbReference type="AlphaFoldDB" id="A0A1T5ASZ7"/>
<keyword evidence="2" id="KW-0645">Protease</keyword>
<gene>
    <name evidence="2" type="ORF">SAMN05660349_00841</name>
</gene>
<keyword evidence="2" id="KW-0121">Carboxypeptidase</keyword>
<dbReference type="EMBL" id="FUYQ01000004">
    <property type="protein sequence ID" value="SKB37723.1"/>
    <property type="molecule type" value="Genomic_DNA"/>
</dbReference>
<dbReference type="SUPFAM" id="SSF56935">
    <property type="entry name" value="Porins"/>
    <property type="match status" value="1"/>
</dbReference>
<protein>
    <submittedName>
        <fullName evidence="2">Carboxypeptidase regulatory-like domain-containing protein</fullName>
    </submittedName>
</protein>
<organism evidence="2 3">
    <name type="scientific">Parabacteroides chartae</name>
    <dbReference type="NCBI Taxonomy" id="1037355"/>
    <lineage>
        <taxon>Bacteria</taxon>
        <taxon>Pseudomonadati</taxon>
        <taxon>Bacteroidota</taxon>
        <taxon>Bacteroidia</taxon>
        <taxon>Bacteroidales</taxon>
        <taxon>Tannerellaceae</taxon>
        <taxon>Parabacteroides</taxon>
    </lineage>
</organism>
<dbReference type="SUPFAM" id="SSF49464">
    <property type="entry name" value="Carboxypeptidase regulatory domain-like"/>
    <property type="match status" value="1"/>
</dbReference>
<dbReference type="Proteomes" id="UP000190852">
    <property type="component" value="Unassembled WGS sequence"/>
</dbReference>